<dbReference type="EMBL" id="FOAF01000001">
    <property type="protein sequence ID" value="SEK77417.1"/>
    <property type="molecule type" value="Genomic_DNA"/>
</dbReference>
<evidence type="ECO:0000313" key="2">
    <source>
        <dbReference type="EMBL" id="SEK77417.1"/>
    </source>
</evidence>
<dbReference type="InterPro" id="IPR050491">
    <property type="entry name" value="AmpC-like"/>
</dbReference>
<dbReference type="SUPFAM" id="SSF56601">
    <property type="entry name" value="beta-lactamase/transpeptidase-like"/>
    <property type="match status" value="1"/>
</dbReference>
<reference evidence="3" key="1">
    <citation type="submission" date="2016-10" db="EMBL/GenBank/DDBJ databases">
        <authorList>
            <person name="Varghese N."/>
            <person name="Submissions S."/>
        </authorList>
    </citation>
    <scope>NUCLEOTIDE SEQUENCE [LARGE SCALE GENOMIC DNA]</scope>
    <source>
        <strain evidence="3">DSM 18733</strain>
    </source>
</reference>
<dbReference type="STRING" id="407022.SAMN05661044_01111"/>
<protein>
    <submittedName>
        <fullName evidence="2">CubicO group peptidase, beta-lactamase class C family</fullName>
    </submittedName>
</protein>
<dbReference type="Proteomes" id="UP000199421">
    <property type="component" value="Unassembled WGS sequence"/>
</dbReference>
<dbReference type="Pfam" id="PF00144">
    <property type="entry name" value="Beta-lactamase"/>
    <property type="match status" value="1"/>
</dbReference>
<keyword evidence="3" id="KW-1185">Reference proteome</keyword>
<evidence type="ECO:0000313" key="3">
    <source>
        <dbReference type="Proteomes" id="UP000199421"/>
    </source>
</evidence>
<organism evidence="2 3">
    <name type="scientific">Olivibacter domesticus</name>
    <name type="common">Pseudosphingobacterium domesticum</name>
    <dbReference type="NCBI Taxonomy" id="407022"/>
    <lineage>
        <taxon>Bacteria</taxon>
        <taxon>Pseudomonadati</taxon>
        <taxon>Bacteroidota</taxon>
        <taxon>Sphingobacteriia</taxon>
        <taxon>Sphingobacteriales</taxon>
        <taxon>Sphingobacteriaceae</taxon>
        <taxon>Olivibacter</taxon>
    </lineage>
</organism>
<dbReference type="Gene3D" id="3.40.710.10">
    <property type="entry name" value="DD-peptidase/beta-lactamase superfamily"/>
    <property type="match status" value="1"/>
</dbReference>
<evidence type="ECO:0000259" key="1">
    <source>
        <dbReference type="Pfam" id="PF00144"/>
    </source>
</evidence>
<feature type="domain" description="Beta-lactamase-related" evidence="1">
    <location>
        <begin position="62"/>
        <end position="363"/>
    </location>
</feature>
<dbReference type="PANTHER" id="PTHR46825">
    <property type="entry name" value="D-ALANYL-D-ALANINE-CARBOXYPEPTIDASE/ENDOPEPTIDASE AMPH"/>
    <property type="match status" value="1"/>
</dbReference>
<name>A0A1H7JUH8_OLID1</name>
<dbReference type="PANTHER" id="PTHR46825:SF9">
    <property type="entry name" value="BETA-LACTAMASE-RELATED DOMAIN-CONTAINING PROTEIN"/>
    <property type="match status" value="1"/>
</dbReference>
<dbReference type="InterPro" id="IPR012338">
    <property type="entry name" value="Beta-lactam/transpept-like"/>
</dbReference>
<sequence length="373" mass="43286">MYDSSIRFILFTSFSLLLGFKQENKNSQQLPKEDTTELLNKEILNYSKSARKIDSLLNQKYKQGELNGNVLVVQNGDEVYQKSFGYTDGSKNTKLNENYRFNIGSVYKEFPAVSIMQLEEQGKLNLKDKLSKYIKDLPPWADSISIKSLLQYSSGLPEMKFDEHFSKGITVTEKIVMSDLKNVKRLEFKPETDYLYTNYSPLLLSKIVEKIANQDFQDYAQESIFNPYGLSQTKINKQYPYKDKTLMAIPFNNDFVEDDYKTTVSSVLYSSTTLDMYKWFKILDSFEILTKKSIEFLSEEAKIGNNIQAPLGLCDWKNDKIVEHSHHGSSASYECVVRRFKQKELTIVILTNQKHRNVYNISDEIIEILNQNM</sequence>
<proteinExistence type="predicted"/>
<dbReference type="RefSeq" id="WP_093319794.1">
    <property type="nucleotide sequence ID" value="NZ_FOAF01000001.1"/>
</dbReference>
<dbReference type="AlphaFoldDB" id="A0A1H7JUH8"/>
<dbReference type="OrthoDB" id="9793489at2"/>
<accession>A0A1H7JUH8</accession>
<gene>
    <name evidence="2" type="ORF">SAMN05661044_01111</name>
</gene>
<dbReference type="InterPro" id="IPR001466">
    <property type="entry name" value="Beta-lactam-related"/>
</dbReference>